<keyword evidence="3" id="KW-1185">Reference proteome</keyword>
<organism evidence="2 3">
    <name type="scientific">Pedobacter kyungheensis</name>
    <dbReference type="NCBI Taxonomy" id="1069985"/>
    <lineage>
        <taxon>Bacteria</taxon>
        <taxon>Pseudomonadati</taxon>
        <taxon>Bacteroidota</taxon>
        <taxon>Sphingobacteriia</taxon>
        <taxon>Sphingobacteriales</taxon>
        <taxon>Sphingobacteriaceae</taxon>
        <taxon>Pedobacter</taxon>
    </lineage>
</organism>
<evidence type="ECO:0008006" key="4">
    <source>
        <dbReference type="Google" id="ProtNLM"/>
    </source>
</evidence>
<sequence>MKLRQLPQLIPFIFLLLPGWQASASTSDYPHGCLIFYNGAERVFTQYLHTDASSSRHYSVEVSYAQGNAACEVAYSYTSPYSGGCTVNGATTGTNVTITSIVDCAVDHHLMIGLLGVGLLWGGRRHFNYSMARPKRNLDLVPGW</sequence>
<evidence type="ECO:0000313" key="2">
    <source>
        <dbReference type="EMBL" id="KIA96150.1"/>
    </source>
</evidence>
<dbReference type="Proteomes" id="UP000031246">
    <property type="component" value="Unassembled WGS sequence"/>
</dbReference>
<dbReference type="EMBL" id="JSYN01000003">
    <property type="protein sequence ID" value="KIA96150.1"/>
    <property type="molecule type" value="Genomic_DNA"/>
</dbReference>
<reference evidence="2 3" key="1">
    <citation type="submission" date="2014-10" db="EMBL/GenBank/DDBJ databases">
        <title>Pedobacter Kyungheensis.</title>
        <authorList>
            <person name="Anderson B.M."/>
            <person name="Newman J.D."/>
        </authorList>
    </citation>
    <scope>NUCLEOTIDE SEQUENCE [LARGE SCALE GENOMIC DNA]</scope>
    <source>
        <strain evidence="2 3">KACC 16221</strain>
    </source>
</reference>
<name>A0A0C1DQ30_9SPHI</name>
<evidence type="ECO:0000313" key="3">
    <source>
        <dbReference type="Proteomes" id="UP000031246"/>
    </source>
</evidence>
<feature type="chain" id="PRO_5002130244" description="Secreted protein" evidence="1">
    <location>
        <begin position="25"/>
        <end position="144"/>
    </location>
</feature>
<dbReference type="RefSeq" id="WP_039471795.1">
    <property type="nucleotide sequence ID" value="NZ_JSYN01000003.1"/>
</dbReference>
<comment type="caution">
    <text evidence="2">The sequence shown here is derived from an EMBL/GenBank/DDBJ whole genome shotgun (WGS) entry which is preliminary data.</text>
</comment>
<accession>A0A0C1DQ30</accession>
<proteinExistence type="predicted"/>
<feature type="signal peptide" evidence="1">
    <location>
        <begin position="1"/>
        <end position="24"/>
    </location>
</feature>
<protein>
    <recommendedName>
        <fullName evidence="4">Secreted protein</fullName>
    </recommendedName>
</protein>
<gene>
    <name evidence="2" type="ORF">OC25_03400</name>
</gene>
<evidence type="ECO:0000256" key="1">
    <source>
        <dbReference type="SAM" id="SignalP"/>
    </source>
</evidence>
<dbReference type="OrthoDB" id="796699at2"/>
<keyword evidence="1" id="KW-0732">Signal</keyword>
<dbReference type="AlphaFoldDB" id="A0A0C1DQ30"/>